<name>B1ZT54_OPITP</name>
<sequence length="190" mass="20648">MNTPLGIRIAIWTWFFAALAAGRFALWQQAPALALPATLFILAGLLVLAYRLVPPFHTWVDGAGLRMLVLLHATRFVGFYFLVLQQRGDLPARIAVPGGLGDCTVALFAILLTALPLAEPTRRRAIAIWNVAGCADLVWVVVSAVRLELAAPGSLQPFTHLPLSLLPTFLYPLLLAVHVAVFARLARAPR</sequence>
<keyword evidence="1" id="KW-1133">Transmembrane helix</keyword>
<feature type="transmembrane region" description="Helical" evidence="1">
    <location>
        <begin position="7"/>
        <end position="26"/>
    </location>
</feature>
<feature type="transmembrane region" description="Helical" evidence="1">
    <location>
        <begin position="32"/>
        <end position="53"/>
    </location>
</feature>
<dbReference type="eggNOG" id="ENOG5030YZS">
    <property type="taxonomic scope" value="Bacteria"/>
</dbReference>
<feature type="transmembrane region" description="Helical" evidence="1">
    <location>
        <begin position="94"/>
        <end position="115"/>
    </location>
</feature>
<reference evidence="2 3" key="1">
    <citation type="journal article" date="2011" name="J. Bacteriol.">
        <title>Genome sequence of the verrucomicrobium Opitutus terrae PB90-1, an abundant inhabitant of rice paddy soil ecosystems.</title>
        <authorList>
            <person name="van Passel M.W."/>
            <person name="Kant R."/>
            <person name="Palva A."/>
            <person name="Copeland A."/>
            <person name="Lucas S."/>
            <person name="Lapidus A."/>
            <person name="Glavina del Rio T."/>
            <person name="Pitluck S."/>
            <person name="Goltsman E."/>
            <person name="Clum A."/>
            <person name="Sun H."/>
            <person name="Schmutz J."/>
            <person name="Larimer F.W."/>
            <person name="Land M.L."/>
            <person name="Hauser L."/>
            <person name="Kyrpides N."/>
            <person name="Mikhailova N."/>
            <person name="Richardson P.P."/>
            <person name="Janssen P.H."/>
            <person name="de Vos W.M."/>
            <person name="Smidt H."/>
        </authorList>
    </citation>
    <scope>NUCLEOTIDE SEQUENCE [LARGE SCALE GENOMIC DNA]</scope>
    <source>
        <strain evidence="3">DSM 11246 / JCM 15787 / PB90-1</strain>
    </source>
</reference>
<evidence type="ECO:0000313" key="3">
    <source>
        <dbReference type="Proteomes" id="UP000007013"/>
    </source>
</evidence>
<feature type="transmembrane region" description="Helical" evidence="1">
    <location>
        <begin position="127"/>
        <end position="145"/>
    </location>
</feature>
<feature type="transmembrane region" description="Helical" evidence="1">
    <location>
        <begin position="65"/>
        <end position="82"/>
    </location>
</feature>
<dbReference type="AlphaFoldDB" id="B1ZT54"/>
<gene>
    <name evidence="2" type="ordered locus">Oter_2561</name>
</gene>
<keyword evidence="1" id="KW-0472">Membrane</keyword>
<dbReference type="RefSeq" id="WP_012375378.1">
    <property type="nucleotide sequence ID" value="NC_010571.1"/>
</dbReference>
<dbReference type="Proteomes" id="UP000007013">
    <property type="component" value="Chromosome"/>
</dbReference>
<protein>
    <submittedName>
        <fullName evidence="2">Uncharacterized protein</fullName>
    </submittedName>
</protein>
<keyword evidence="1" id="KW-0812">Transmembrane</keyword>
<feature type="transmembrane region" description="Helical" evidence="1">
    <location>
        <begin position="165"/>
        <end position="186"/>
    </location>
</feature>
<dbReference type="HOGENOM" id="CLU_1426705_0_0_0"/>
<dbReference type="STRING" id="452637.Oter_2561"/>
<accession>B1ZT54</accession>
<evidence type="ECO:0000256" key="1">
    <source>
        <dbReference type="SAM" id="Phobius"/>
    </source>
</evidence>
<keyword evidence="3" id="KW-1185">Reference proteome</keyword>
<dbReference type="EMBL" id="CP001032">
    <property type="protein sequence ID" value="ACB75843.1"/>
    <property type="molecule type" value="Genomic_DNA"/>
</dbReference>
<evidence type="ECO:0000313" key="2">
    <source>
        <dbReference type="EMBL" id="ACB75843.1"/>
    </source>
</evidence>
<organism evidence="2 3">
    <name type="scientific">Opitutus terrae (strain DSM 11246 / JCM 15787 / PB90-1)</name>
    <dbReference type="NCBI Taxonomy" id="452637"/>
    <lineage>
        <taxon>Bacteria</taxon>
        <taxon>Pseudomonadati</taxon>
        <taxon>Verrucomicrobiota</taxon>
        <taxon>Opitutia</taxon>
        <taxon>Opitutales</taxon>
        <taxon>Opitutaceae</taxon>
        <taxon>Opitutus</taxon>
    </lineage>
</organism>
<proteinExistence type="predicted"/>
<dbReference type="OrthoDB" id="571893at2"/>
<dbReference type="KEGG" id="ote:Oter_2561"/>